<gene>
    <name evidence="1" type="ORF">EPI10_028085</name>
</gene>
<proteinExistence type="predicted"/>
<dbReference type="Proteomes" id="UP000325315">
    <property type="component" value="Unassembled WGS sequence"/>
</dbReference>
<dbReference type="AlphaFoldDB" id="A0A5B6UTS5"/>
<comment type="caution">
    <text evidence="1">The sequence shown here is derived from an EMBL/GenBank/DDBJ whole genome shotgun (WGS) entry which is preliminary data.</text>
</comment>
<name>A0A5B6UTS5_9ROSI</name>
<dbReference type="EMBL" id="SMMG02000009">
    <property type="protein sequence ID" value="KAA3461521.1"/>
    <property type="molecule type" value="Genomic_DNA"/>
</dbReference>
<organism evidence="1 2">
    <name type="scientific">Gossypium australe</name>
    <dbReference type="NCBI Taxonomy" id="47621"/>
    <lineage>
        <taxon>Eukaryota</taxon>
        <taxon>Viridiplantae</taxon>
        <taxon>Streptophyta</taxon>
        <taxon>Embryophyta</taxon>
        <taxon>Tracheophyta</taxon>
        <taxon>Spermatophyta</taxon>
        <taxon>Magnoliopsida</taxon>
        <taxon>eudicotyledons</taxon>
        <taxon>Gunneridae</taxon>
        <taxon>Pentapetalae</taxon>
        <taxon>rosids</taxon>
        <taxon>malvids</taxon>
        <taxon>Malvales</taxon>
        <taxon>Malvaceae</taxon>
        <taxon>Malvoideae</taxon>
        <taxon>Gossypium</taxon>
    </lineage>
</organism>
<evidence type="ECO:0000313" key="1">
    <source>
        <dbReference type="EMBL" id="KAA3461521.1"/>
    </source>
</evidence>
<sequence>MMIQVLEDMLQSYVLYFTGSWERYQPFEEFTYKNSYQASIQLEPFEVLYERKCRTPLCWEELDEKRMFRLELVCKTLSTKWVNTRAPNDEKNGKQAQNGVIGPYHEIHTAWAQDHTTVPHSTGLNTAWPQLTRACAMGVEFVAMQGKGKGKWKR</sequence>
<dbReference type="PANTHER" id="PTHR45835">
    <property type="entry name" value="YALI0A06105P"/>
    <property type="match status" value="1"/>
</dbReference>
<protein>
    <submittedName>
        <fullName evidence="1">Retrotransposon gag protein</fullName>
    </submittedName>
</protein>
<dbReference type="PANTHER" id="PTHR45835:SF99">
    <property type="entry name" value="CHROMO DOMAIN-CONTAINING PROTEIN-RELATED"/>
    <property type="match status" value="1"/>
</dbReference>
<accession>A0A5B6UTS5</accession>
<evidence type="ECO:0000313" key="2">
    <source>
        <dbReference type="Proteomes" id="UP000325315"/>
    </source>
</evidence>
<dbReference type="Gene3D" id="3.30.420.10">
    <property type="entry name" value="Ribonuclease H-like superfamily/Ribonuclease H"/>
    <property type="match status" value="1"/>
</dbReference>
<dbReference type="GO" id="GO:0003676">
    <property type="term" value="F:nucleic acid binding"/>
    <property type="evidence" value="ECO:0007669"/>
    <property type="project" value="InterPro"/>
</dbReference>
<dbReference type="InterPro" id="IPR036397">
    <property type="entry name" value="RNaseH_sf"/>
</dbReference>
<keyword evidence="2" id="KW-1185">Reference proteome</keyword>
<reference evidence="2" key="1">
    <citation type="journal article" date="2019" name="Plant Biotechnol. J.">
        <title>Genome sequencing of the Australian wild diploid species Gossypium australe highlights disease resistance and delayed gland morphogenesis.</title>
        <authorList>
            <person name="Cai Y."/>
            <person name="Cai X."/>
            <person name="Wang Q."/>
            <person name="Wang P."/>
            <person name="Zhang Y."/>
            <person name="Cai C."/>
            <person name="Xu Y."/>
            <person name="Wang K."/>
            <person name="Zhou Z."/>
            <person name="Wang C."/>
            <person name="Geng S."/>
            <person name="Li B."/>
            <person name="Dong Q."/>
            <person name="Hou Y."/>
            <person name="Wang H."/>
            <person name="Ai P."/>
            <person name="Liu Z."/>
            <person name="Yi F."/>
            <person name="Sun M."/>
            <person name="An G."/>
            <person name="Cheng J."/>
            <person name="Zhang Y."/>
            <person name="Shi Q."/>
            <person name="Xie Y."/>
            <person name="Shi X."/>
            <person name="Chang Y."/>
            <person name="Huang F."/>
            <person name="Chen Y."/>
            <person name="Hong S."/>
            <person name="Mi L."/>
            <person name="Sun Q."/>
            <person name="Zhang L."/>
            <person name="Zhou B."/>
            <person name="Peng R."/>
            <person name="Zhang X."/>
            <person name="Liu F."/>
        </authorList>
    </citation>
    <scope>NUCLEOTIDE SEQUENCE [LARGE SCALE GENOMIC DNA]</scope>
    <source>
        <strain evidence="2">cv. PA1801</strain>
    </source>
</reference>